<dbReference type="InterPro" id="IPR050228">
    <property type="entry name" value="Carboxylesterase_BioH"/>
</dbReference>
<dbReference type="InterPro" id="IPR029058">
    <property type="entry name" value="AB_hydrolase_fold"/>
</dbReference>
<proteinExistence type="predicted"/>
<keyword evidence="2" id="KW-0378">Hydrolase</keyword>
<accession>A0ABT7AJV6</accession>
<keyword evidence="3" id="KW-1185">Reference proteome</keyword>
<gene>
    <name evidence="2" type="ORF">QNA08_15675</name>
</gene>
<dbReference type="EMBL" id="JASJEV010000011">
    <property type="protein sequence ID" value="MDJ1159663.1"/>
    <property type="molecule type" value="Genomic_DNA"/>
</dbReference>
<dbReference type="PANTHER" id="PTHR43194:SF2">
    <property type="entry name" value="PEROXISOMAL MEMBRANE PROTEIN LPX1"/>
    <property type="match status" value="1"/>
</dbReference>
<name>A0ABT7AJV6_9HYPH</name>
<feature type="domain" description="AB hydrolase-1" evidence="1">
    <location>
        <begin position="35"/>
        <end position="278"/>
    </location>
</feature>
<protein>
    <submittedName>
        <fullName evidence="2">Alpha/beta hydrolase</fullName>
    </submittedName>
</protein>
<dbReference type="PANTHER" id="PTHR43194">
    <property type="entry name" value="HYDROLASE ALPHA/BETA FOLD FAMILY"/>
    <property type="match status" value="1"/>
</dbReference>
<dbReference type="RefSeq" id="WP_283741662.1">
    <property type="nucleotide sequence ID" value="NZ_JASJEV010000011.1"/>
</dbReference>
<sequence length="295" mass="32685">MDDERGFDSRFFSARDGLKLHVRDYPANGANGLPVVCLPGLARTAADFHELALALAGDAKHPRRVLALDYRGRGLSEYDRNWRNYDLRVELDDLMQVLSATGVTEAVFIGTSRGGLLTMALAAARPAAIRGAVLNDVGPVIDAKGLIRIRGYIGKLPTPRDFDEGVDILRRLLDAQFPKLTAAQWHTMARRTWRRVDGRLTPAYDPALMKTLEILDLEAPLPALWFLFDGLKDVPVLVLRGANSDLLSEATLEAMKGRHPHLEAVVVPDQGHAPLTSDTEMINRIRRFVGHVERT</sequence>
<evidence type="ECO:0000259" key="1">
    <source>
        <dbReference type="Pfam" id="PF12697"/>
    </source>
</evidence>
<reference evidence="2 3" key="1">
    <citation type="submission" date="2023-05" db="EMBL/GenBank/DDBJ databases">
        <title>Chelatococcus sp. nov., a moderately thermophilic bacterium isolated from hot spring microbial mat.</title>
        <authorList>
            <person name="Hu C.-J."/>
            <person name="Li W.-J."/>
        </authorList>
    </citation>
    <scope>NUCLEOTIDE SEQUENCE [LARGE SCALE GENOMIC DNA]</scope>
    <source>
        <strain evidence="2 3">SYSU G07232</strain>
    </source>
</reference>
<dbReference type="SUPFAM" id="SSF53474">
    <property type="entry name" value="alpha/beta-Hydrolases"/>
    <property type="match status" value="1"/>
</dbReference>
<dbReference type="InterPro" id="IPR000073">
    <property type="entry name" value="AB_hydrolase_1"/>
</dbReference>
<dbReference type="GO" id="GO:0016787">
    <property type="term" value="F:hydrolase activity"/>
    <property type="evidence" value="ECO:0007669"/>
    <property type="project" value="UniProtKB-KW"/>
</dbReference>
<comment type="caution">
    <text evidence="2">The sequence shown here is derived from an EMBL/GenBank/DDBJ whole genome shotgun (WGS) entry which is preliminary data.</text>
</comment>
<dbReference type="Gene3D" id="3.40.50.1820">
    <property type="entry name" value="alpha/beta hydrolase"/>
    <property type="match status" value="1"/>
</dbReference>
<organism evidence="2 3">
    <name type="scientific">Chelatococcus albus</name>
    <dbReference type="NCBI Taxonomy" id="3047466"/>
    <lineage>
        <taxon>Bacteria</taxon>
        <taxon>Pseudomonadati</taxon>
        <taxon>Pseudomonadota</taxon>
        <taxon>Alphaproteobacteria</taxon>
        <taxon>Hyphomicrobiales</taxon>
        <taxon>Chelatococcaceae</taxon>
        <taxon>Chelatococcus</taxon>
    </lineage>
</organism>
<evidence type="ECO:0000313" key="2">
    <source>
        <dbReference type="EMBL" id="MDJ1159663.1"/>
    </source>
</evidence>
<dbReference type="Pfam" id="PF12697">
    <property type="entry name" value="Abhydrolase_6"/>
    <property type="match status" value="1"/>
</dbReference>
<dbReference type="Proteomes" id="UP001321492">
    <property type="component" value="Unassembled WGS sequence"/>
</dbReference>
<evidence type="ECO:0000313" key="3">
    <source>
        <dbReference type="Proteomes" id="UP001321492"/>
    </source>
</evidence>